<evidence type="ECO:0000313" key="1">
    <source>
        <dbReference type="EMBL" id="EPC37651.1"/>
    </source>
</evidence>
<organism evidence="1 2">
    <name type="scientific">Lacticaseibacillus paracasei subsp. paracasei Lpp225</name>
    <dbReference type="NCBI Taxonomy" id="1256225"/>
    <lineage>
        <taxon>Bacteria</taxon>
        <taxon>Bacillati</taxon>
        <taxon>Bacillota</taxon>
        <taxon>Bacilli</taxon>
        <taxon>Lactobacillales</taxon>
        <taxon>Lactobacillaceae</taxon>
        <taxon>Lacticaseibacillus</taxon>
    </lineage>
</organism>
<protein>
    <submittedName>
        <fullName evidence="1">Uncharacterized protein</fullName>
    </submittedName>
</protein>
<name>S2NSC0_LACPA</name>
<dbReference type="PATRIC" id="fig|1256225.3.peg.1613"/>
<dbReference type="AlphaFoldDB" id="S2NSC0"/>
<dbReference type="Proteomes" id="UP000014270">
    <property type="component" value="Unassembled WGS sequence"/>
</dbReference>
<dbReference type="EMBL" id="ANMM01000011">
    <property type="protein sequence ID" value="EPC37651.1"/>
    <property type="molecule type" value="Genomic_DNA"/>
</dbReference>
<proteinExistence type="predicted"/>
<reference evidence="1 2" key="1">
    <citation type="journal article" date="2013" name="PLoS ONE">
        <title>Lactobacillus paracasei comparative genomics: towards species pan-genome definition and exploitation of diversity.</title>
        <authorList>
            <person name="Smokvina T."/>
            <person name="Wels M."/>
            <person name="Polka J."/>
            <person name="Chervaux C."/>
            <person name="Brisse S."/>
            <person name="Boekhorst J."/>
            <person name="van Hylckama Vlieg J.E."/>
            <person name="Siezen R.J."/>
        </authorList>
    </citation>
    <scope>NUCLEOTIDE SEQUENCE [LARGE SCALE GENOMIC DNA]</scope>
    <source>
        <strain evidence="1 2">Lpp225</strain>
    </source>
</reference>
<comment type="caution">
    <text evidence="1">The sequence shown here is derived from an EMBL/GenBank/DDBJ whole genome shotgun (WGS) entry which is preliminary data.</text>
</comment>
<sequence length="48" mass="5925">MSIYSFKFYNVFLKNCRVYFQIKKAPTHADDRMKQSIEMSRRFLKDKN</sequence>
<gene>
    <name evidence="1" type="ORF">Lpp225_1549</name>
</gene>
<accession>S2NSC0</accession>
<evidence type="ECO:0000313" key="2">
    <source>
        <dbReference type="Proteomes" id="UP000014270"/>
    </source>
</evidence>